<evidence type="ECO:0000313" key="4">
    <source>
        <dbReference type="EMBL" id="CAA9488237.1"/>
    </source>
</evidence>
<feature type="compositionally biased region" description="Basic and acidic residues" evidence="1">
    <location>
        <begin position="75"/>
        <end position="97"/>
    </location>
</feature>
<feature type="signal peptide" evidence="3">
    <location>
        <begin position="1"/>
        <end position="22"/>
    </location>
</feature>
<feature type="transmembrane region" description="Helical" evidence="2">
    <location>
        <begin position="51"/>
        <end position="69"/>
    </location>
</feature>
<keyword evidence="2" id="KW-0472">Membrane</keyword>
<feature type="region of interest" description="Disordered" evidence="1">
    <location>
        <begin position="25"/>
        <end position="44"/>
    </location>
</feature>
<dbReference type="EMBL" id="CADCVS010000184">
    <property type="protein sequence ID" value="CAA9488237.1"/>
    <property type="molecule type" value="Genomic_DNA"/>
</dbReference>
<feature type="region of interest" description="Disordered" evidence="1">
    <location>
        <begin position="75"/>
        <end position="133"/>
    </location>
</feature>
<keyword evidence="3" id="KW-0732">Signal</keyword>
<feature type="compositionally biased region" description="Basic residues" evidence="1">
    <location>
        <begin position="111"/>
        <end position="133"/>
    </location>
</feature>
<name>A0A6J4S2N0_9ACTN</name>
<reference evidence="4" key="1">
    <citation type="submission" date="2020-02" db="EMBL/GenBank/DDBJ databases">
        <authorList>
            <person name="Meier V. D."/>
        </authorList>
    </citation>
    <scope>NUCLEOTIDE SEQUENCE</scope>
    <source>
        <strain evidence="4">AVDCRST_MAG30</strain>
    </source>
</reference>
<evidence type="ECO:0000256" key="1">
    <source>
        <dbReference type="SAM" id="MobiDB-lite"/>
    </source>
</evidence>
<dbReference type="AlphaFoldDB" id="A0A6J4S2N0"/>
<protein>
    <submittedName>
        <fullName evidence="4">Uncharacterized protein</fullName>
    </submittedName>
</protein>
<accession>A0A6J4S2N0</accession>
<gene>
    <name evidence="4" type="ORF">AVDCRST_MAG30-1226</name>
</gene>
<keyword evidence="2" id="KW-1133">Transmembrane helix</keyword>
<evidence type="ECO:0000256" key="3">
    <source>
        <dbReference type="SAM" id="SignalP"/>
    </source>
</evidence>
<sequence>MPRLALLLAILLLASVPAPAFAQDTPFGPVPTPEPTVQPAPGTDDVSRRTLYLIAAGVLVVVVAIGYAISRDARRSLPPEEREALERERERERRDQEAAVPGQVSREARARARKQRSKAKIARESRKKNRPRR</sequence>
<organism evidence="4">
    <name type="scientific">uncultured Solirubrobacteraceae bacterium</name>
    <dbReference type="NCBI Taxonomy" id="1162706"/>
    <lineage>
        <taxon>Bacteria</taxon>
        <taxon>Bacillati</taxon>
        <taxon>Actinomycetota</taxon>
        <taxon>Thermoleophilia</taxon>
        <taxon>Solirubrobacterales</taxon>
        <taxon>Solirubrobacteraceae</taxon>
        <taxon>environmental samples</taxon>
    </lineage>
</organism>
<proteinExistence type="predicted"/>
<feature type="chain" id="PRO_5027050529" evidence="3">
    <location>
        <begin position="23"/>
        <end position="133"/>
    </location>
</feature>
<keyword evidence="2" id="KW-0812">Transmembrane</keyword>
<evidence type="ECO:0000256" key="2">
    <source>
        <dbReference type="SAM" id="Phobius"/>
    </source>
</evidence>
<feature type="compositionally biased region" description="Pro residues" evidence="1">
    <location>
        <begin position="28"/>
        <end position="38"/>
    </location>
</feature>